<dbReference type="Gene3D" id="3.30.60.30">
    <property type="match status" value="1"/>
</dbReference>
<evidence type="ECO:0000313" key="3">
    <source>
        <dbReference type="Proteomes" id="UP000249218"/>
    </source>
</evidence>
<dbReference type="Proteomes" id="UP000249218">
    <property type="component" value="Unassembled WGS sequence"/>
</dbReference>
<gene>
    <name evidence="2" type="primary">HaOG217058</name>
    <name evidence="2" type="ORF">B5X24_HaOG217058</name>
</gene>
<evidence type="ECO:0000313" key="2">
    <source>
        <dbReference type="EMBL" id="PZC78864.1"/>
    </source>
</evidence>
<dbReference type="InterPro" id="IPR036058">
    <property type="entry name" value="Kazal_dom_sf"/>
</dbReference>
<accession>A0A2W1BZ52</accession>
<proteinExistence type="predicted"/>
<dbReference type="SUPFAM" id="SSF100895">
    <property type="entry name" value="Kazal-type serine protease inhibitors"/>
    <property type="match status" value="1"/>
</dbReference>
<sequence>MELYFTKNYFIITMGVLYCVSLVTQEDFNHFFNKHTWDPIALDEVEVNAKCTNCPYVYFPICADDNKTYINECKLKCKNKNKRNKSQQANFVRTGPCEVFPIEEDK</sequence>
<dbReference type="CDD" id="cd00104">
    <property type="entry name" value="KAZAL_FS"/>
    <property type="match status" value="1"/>
</dbReference>
<protein>
    <recommendedName>
        <fullName evidence="1">Kazal-like domain-containing protein</fullName>
    </recommendedName>
</protein>
<organism evidence="2 3">
    <name type="scientific">Helicoverpa armigera</name>
    <name type="common">Cotton bollworm</name>
    <name type="synonym">Heliothis armigera</name>
    <dbReference type="NCBI Taxonomy" id="29058"/>
    <lineage>
        <taxon>Eukaryota</taxon>
        <taxon>Metazoa</taxon>
        <taxon>Ecdysozoa</taxon>
        <taxon>Arthropoda</taxon>
        <taxon>Hexapoda</taxon>
        <taxon>Insecta</taxon>
        <taxon>Pterygota</taxon>
        <taxon>Neoptera</taxon>
        <taxon>Endopterygota</taxon>
        <taxon>Lepidoptera</taxon>
        <taxon>Glossata</taxon>
        <taxon>Ditrysia</taxon>
        <taxon>Noctuoidea</taxon>
        <taxon>Noctuidae</taxon>
        <taxon>Heliothinae</taxon>
        <taxon>Helicoverpa</taxon>
    </lineage>
</organism>
<dbReference type="Pfam" id="PF07648">
    <property type="entry name" value="Kazal_2"/>
    <property type="match status" value="1"/>
</dbReference>
<dbReference type="PROSITE" id="PS00282">
    <property type="entry name" value="KAZAL_1"/>
    <property type="match status" value="1"/>
</dbReference>
<name>A0A2W1BZ52_HELAM</name>
<keyword evidence="3" id="KW-1185">Reference proteome</keyword>
<dbReference type="EMBL" id="KZ149894">
    <property type="protein sequence ID" value="PZC78864.1"/>
    <property type="molecule type" value="Genomic_DNA"/>
</dbReference>
<dbReference type="AlphaFoldDB" id="A0A2W1BZ52"/>
<dbReference type="InterPro" id="IPR002350">
    <property type="entry name" value="Kazal_dom"/>
</dbReference>
<evidence type="ECO:0000259" key="1">
    <source>
        <dbReference type="PROSITE" id="PS51465"/>
    </source>
</evidence>
<reference evidence="2 3" key="1">
    <citation type="journal article" date="2017" name="BMC Biol.">
        <title>Genomic innovations, transcriptional plasticity and gene loss underlying the evolution and divergence of two highly polyphagous and invasive Helicoverpa pest species.</title>
        <authorList>
            <person name="Pearce S.L."/>
            <person name="Clarke D.F."/>
            <person name="East P.D."/>
            <person name="Elfekih S."/>
            <person name="Gordon K.H."/>
            <person name="Jermiin L.S."/>
            <person name="McGaughran A."/>
            <person name="Oakeshott J.G."/>
            <person name="Papanikolaou A."/>
            <person name="Perera O.P."/>
            <person name="Rane R.V."/>
            <person name="Richards S."/>
            <person name="Tay W.T."/>
            <person name="Walsh T.K."/>
            <person name="Anderson A."/>
            <person name="Anderson C.J."/>
            <person name="Asgari S."/>
            <person name="Board P.G."/>
            <person name="Bretschneider A."/>
            <person name="Campbell P.M."/>
            <person name="Chertemps T."/>
            <person name="Christeller J.T."/>
            <person name="Coppin C.W."/>
            <person name="Downes S.J."/>
            <person name="Duan G."/>
            <person name="Farnsworth C.A."/>
            <person name="Good R.T."/>
            <person name="Han L.B."/>
            <person name="Han Y.C."/>
            <person name="Hatje K."/>
            <person name="Horne I."/>
            <person name="Huang Y.P."/>
            <person name="Hughes D.S."/>
            <person name="Jacquin-Joly E."/>
            <person name="James W."/>
            <person name="Jhangiani S."/>
            <person name="Kollmar M."/>
            <person name="Kuwar S.S."/>
            <person name="Li S."/>
            <person name="Liu N.Y."/>
            <person name="Maibeche M.T."/>
            <person name="Miller J.R."/>
            <person name="Montagne N."/>
            <person name="Perry T."/>
            <person name="Qu J."/>
            <person name="Song S.V."/>
            <person name="Sutton G.G."/>
            <person name="Vogel H."/>
            <person name="Walenz B.P."/>
            <person name="Xu W."/>
            <person name="Zhang H.J."/>
            <person name="Zou Z."/>
            <person name="Batterham P."/>
            <person name="Edwards O.R."/>
            <person name="Feyereisen R."/>
            <person name="Gibbs R.A."/>
            <person name="Heckel D.G."/>
            <person name="McGrath A."/>
            <person name="Robin C."/>
            <person name="Scherer S.E."/>
            <person name="Worley K.C."/>
            <person name="Wu Y.D."/>
        </authorList>
    </citation>
    <scope>NUCLEOTIDE SEQUENCE [LARGE SCALE GENOMIC DNA]</scope>
    <source>
        <strain evidence="2">Harm_GR_Male_#8</strain>
        <tissue evidence="2">Whole organism</tissue>
    </source>
</reference>
<feature type="domain" description="Kazal-like" evidence="1">
    <location>
        <begin position="45"/>
        <end position="99"/>
    </location>
</feature>
<dbReference type="PROSITE" id="PS51465">
    <property type="entry name" value="KAZAL_2"/>
    <property type="match status" value="1"/>
</dbReference>
<dbReference type="SMART" id="SM00280">
    <property type="entry name" value="KAZAL"/>
    <property type="match status" value="1"/>
</dbReference>